<dbReference type="InterPro" id="IPR002078">
    <property type="entry name" value="Sigma_54_int"/>
</dbReference>
<dbReference type="FunFam" id="3.40.50.300:FF:000006">
    <property type="entry name" value="DNA-binding transcriptional regulator NtrC"/>
    <property type="match status" value="1"/>
</dbReference>
<organism evidence="8 9">
    <name type="scientific">Anaeromicrobium sediminis</name>
    <dbReference type="NCBI Taxonomy" id="1478221"/>
    <lineage>
        <taxon>Bacteria</taxon>
        <taxon>Bacillati</taxon>
        <taxon>Bacillota</taxon>
        <taxon>Clostridia</taxon>
        <taxon>Peptostreptococcales</taxon>
        <taxon>Thermotaleaceae</taxon>
        <taxon>Anaeromicrobium</taxon>
    </lineage>
</organism>
<evidence type="ECO:0000256" key="4">
    <source>
        <dbReference type="ARBA" id="ARBA00023125"/>
    </source>
</evidence>
<keyword evidence="3" id="KW-0805">Transcription regulation</keyword>
<dbReference type="PROSITE" id="PS50112">
    <property type="entry name" value="PAS"/>
    <property type="match status" value="1"/>
</dbReference>
<dbReference type="Gene3D" id="1.10.10.60">
    <property type="entry name" value="Homeodomain-like"/>
    <property type="match status" value="1"/>
</dbReference>
<proteinExistence type="predicted"/>
<dbReference type="Gene3D" id="3.40.50.300">
    <property type="entry name" value="P-loop containing nucleotide triphosphate hydrolases"/>
    <property type="match status" value="1"/>
</dbReference>
<dbReference type="CDD" id="cd00009">
    <property type="entry name" value="AAA"/>
    <property type="match status" value="1"/>
</dbReference>
<dbReference type="SUPFAM" id="SSF52540">
    <property type="entry name" value="P-loop containing nucleoside triphosphate hydrolases"/>
    <property type="match status" value="1"/>
</dbReference>
<dbReference type="PROSITE" id="PS00676">
    <property type="entry name" value="SIGMA54_INTERACT_2"/>
    <property type="match status" value="1"/>
</dbReference>
<reference evidence="8 9" key="1">
    <citation type="submission" date="2017-06" db="EMBL/GenBank/DDBJ databases">
        <title>Draft genome sequence of anaerobic fermentative bacterium Anaeromicrobium sediminis DY2726D isolated from West Pacific Ocean sediments.</title>
        <authorList>
            <person name="Zeng X."/>
        </authorList>
    </citation>
    <scope>NUCLEOTIDE SEQUENCE [LARGE SCALE GENOMIC DNA]</scope>
    <source>
        <strain evidence="8 9">DY2726D</strain>
    </source>
</reference>
<evidence type="ECO:0000256" key="2">
    <source>
        <dbReference type="ARBA" id="ARBA00022840"/>
    </source>
</evidence>
<dbReference type="SUPFAM" id="SSF55781">
    <property type="entry name" value="GAF domain-like"/>
    <property type="match status" value="1"/>
</dbReference>
<dbReference type="InterPro" id="IPR035965">
    <property type="entry name" value="PAS-like_dom_sf"/>
</dbReference>
<keyword evidence="9" id="KW-1185">Reference proteome</keyword>
<keyword evidence="4" id="KW-0238">DNA-binding</keyword>
<dbReference type="InterPro" id="IPR003593">
    <property type="entry name" value="AAA+_ATPase"/>
</dbReference>
<dbReference type="PROSITE" id="PS00688">
    <property type="entry name" value="SIGMA54_INTERACT_3"/>
    <property type="match status" value="1"/>
</dbReference>
<dbReference type="Gene3D" id="3.30.450.40">
    <property type="match status" value="1"/>
</dbReference>
<dbReference type="InterPro" id="IPR009057">
    <property type="entry name" value="Homeodomain-like_sf"/>
</dbReference>
<dbReference type="SMART" id="SM00382">
    <property type="entry name" value="AAA"/>
    <property type="match status" value="1"/>
</dbReference>
<dbReference type="PROSITE" id="PS00675">
    <property type="entry name" value="SIGMA54_INTERACT_1"/>
    <property type="match status" value="1"/>
</dbReference>
<dbReference type="EMBL" id="NIBG01000005">
    <property type="protein sequence ID" value="PAB59864.1"/>
    <property type="molecule type" value="Genomic_DNA"/>
</dbReference>
<dbReference type="InterPro" id="IPR027417">
    <property type="entry name" value="P-loop_NTPase"/>
</dbReference>
<feature type="domain" description="Sigma-54 factor interaction" evidence="6">
    <location>
        <begin position="322"/>
        <end position="552"/>
    </location>
</feature>
<keyword evidence="2" id="KW-0067">ATP-binding</keyword>
<evidence type="ECO:0000313" key="9">
    <source>
        <dbReference type="Proteomes" id="UP000216024"/>
    </source>
</evidence>
<dbReference type="Pfam" id="PF13426">
    <property type="entry name" value="PAS_9"/>
    <property type="match status" value="1"/>
</dbReference>
<dbReference type="Gene3D" id="3.30.450.20">
    <property type="entry name" value="PAS domain"/>
    <property type="match status" value="1"/>
</dbReference>
<sequence>MNKTDYIKRSFNRCREYEINKDRVYSKKILNSEDLYVRHEYRRELIIAAEPFMDQLYNFVKGSSFFSVLTDEEGCILTVIGDEEILSDAFSLKMIPGAFMNEENIGTNAMGTAIAENRPIQVSADEHFIEAYHRWTCSGAPIKDENGNIIGSLDLTGYSENVHSHTLGMVVAAANAIEKMLEINRYNEELKNNKIFVETIIDSIPFGIITCDPYGSIISANKETLKMFGYDEENMEGLEIKNIFSNWEKVKNSFEEGETTFNEDVIINAKTNKVYFNLTAYPIKDVKGEINNIVYIFKDVKRDRKSINKILESKAIYTFDKIIGENRFFIQAVEFAKKVADSKSTILIMGESGTGKEVFAQGIQNHGKRKNEPFVAINCGAIPKSLIESELFGYEEGAFTGAKRGGQLGKFELANKGTIFLDEIGEMPLDMQTRLLRVIEEGTVNRIGSGKSIPVDVRIIAATHKDLFEEVKKGDFRKDLFYRLNVLPIRLPPLRDRKEDIPLLIEYFMKKISKKLNKRPVEINKEYMEFLINYEWPGNIRELENLIELVINTENIPIDLNNKSISIESIKNFKEHNVPTLEEVEKRHIKNVLTKFKGCVALSAKALDIGRNTLYRKIRKYNINCSQMEQSAKMEQK</sequence>
<dbReference type="InterPro" id="IPR029016">
    <property type="entry name" value="GAF-like_dom_sf"/>
</dbReference>
<dbReference type="Pfam" id="PF01590">
    <property type="entry name" value="GAF"/>
    <property type="match status" value="1"/>
</dbReference>
<dbReference type="SUPFAM" id="SSF46689">
    <property type="entry name" value="Homeodomain-like"/>
    <property type="match status" value="1"/>
</dbReference>
<dbReference type="AlphaFoldDB" id="A0A267MJV3"/>
<evidence type="ECO:0000259" key="7">
    <source>
        <dbReference type="PROSITE" id="PS50112"/>
    </source>
</evidence>
<dbReference type="InterPro" id="IPR025944">
    <property type="entry name" value="Sigma_54_int_dom_CS"/>
</dbReference>
<dbReference type="Pfam" id="PF25601">
    <property type="entry name" value="AAA_lid_14"/>
    <property type="match status" value="1"/>
</dbReference>
<dbReference type="InterPro" id="IPR000014">
    <property type="entry name" value="PAS"/>
</dbReference>
<dbReference type="SUPFAM" id="SSF55785">
    <property type="entry name" value="PYP-like sensor domain (PAS domain)"/>
    <property type="match status" value="1"/>
</dbReference>
<comment type="caution">
    <text evidence="8">The sequence shown here is derived from an EMBL/GenBank/DDBJ whole genome shotgun (WGS) entry which is preliminary data.</text>
</comment>
<dbReference type="RefSeq" id="WP_095132707.1">
    <property type="nucleotide sequence ID" value="NZ_NIBG01000005.1"/>
</dbReference>
<evidence type="ECO:0000256" key="3">
    <source>
        <dbReference type="ARBA" id="ARBA00023015"/>
    </source>
</evidence>
<feature type="domain" description="PAS" evidence="7">
    <location>
        <begin position="193"/>
        <end position="237"/>
    </location>
</feature>
<gene>
    <name evidence="8" type="ORF">CCE28_07875</name>
</gene>
<dbReference type="Proteomes" id="UP000216024">
    <property type="component" value="Unassembled WGS sequence"/>
</dbReference>
<dbReference type="PANTHER" id="PTHR32071:SF57">
    <property type="entry name" value="C4-DICARBOXYLATE TRANSPORT TRANSCRIPTIONAL REGULATORY PROTEIN DCTD"/>
    <property type="match status" value="1"/>
</dbReference>
<keyword evidence="5" id="KW-0804">Transcription</keyword>
<dbReference type="InterPro" id="IPR025662">
    <property type="entry name" value="Sigma_54_int_dom_ATP-bd_1"/>
</dbReference>
<dbReference type="PROSITE" id="PS50045">
    <property type="entry name" value="SIGMA54_INTERACT_4"/>
    <property type="match status" value="1"/>
</dbReference>
<evidence type="ECO:0000313" key="8">
    <source>
        <dbReference type="EMBL" id="PAB59864.1"/>
    </source>
</evidence>
<dbReference type="InterPro" id="IPR003018">
    <property type="entry name" value="GAF"/>
</dbReference>
<dbReference type="OrthoDB" id="9803970at2"/>
<evidence type="ECO:0000256" key="5">
    <source>
        <dbReference type="ARBA" id="ARBA00023163"/>
    </source>
</evidence>
<protein>
    <submittedName>
        <fullName evidence="8">Sigma-54-dependent Fis family transcriptional regulator</fullName>
    </submittedName>
</protein>
<dbReference type="GO" id="GO:0006355">
    <property type="term" value="P:regulation of DNA-templated transcription"/>
    <property type="evidence" value="ECO:0007669"/>
    <property type="project" value="InterPro"/>
</dbReference>
<evidence type="ECO:0000256" key="1">
    <source>
        <dbReference type="ARBA" id="ARBA00022741"/>
    </source>
</evidence>
<evidence type="ECO:0000259" key="6">
    <source>
        <dbReference type="PROSITE" id="PS50045"/>
    </source>
</evidence>
<name>A0A267MJV3_9FIRM</name>
<dbReference type="Pfam" id="PF00158">
    <property type="entry name" value="Sigma54_activat"/>
    <property type="match status" value="1"/>
</dbReference>
<accession>A0A267MJV3</accession>
<dbReference type="Gene3D" id="1.10.8.60">
    <property type="match status" value="1"/>
</dbReference>
<dbReference type="Pfam" id="PF02954">
    <property type="entry name" value="HTH_8"/>
    <property type="match status" value="1"/>
</dbReference>
<dbReference type="PANTHER" id="PTHR32071">
    <property type="entry name" value="TRANSCRIPTIONAL REGULATORY PROTEIN"/>
    <property type="match status" value="1"/>
</dbReference>
<dbReference type="InterPro" id="IPR002197">
    <property type="entry name" value="HTH_Fis"/>
</dbReference>
<dbReference type="InterPro" id="IPR025943">
    <property type="entry name" value="Sigma_54_int_dom_ATP-bd_2"/>
</dbReference>
<dbReference type="InterPro" id="IPR058031">
    <property type="entry name" value="AAA_lid_NorR"/>
</dbReference>
<dbReference type="GO" id="GO:0005524">
    <property type="term" value="F:ATP binding"/>
    <property type="evidence" value="ECO:0007669"/>
    <property type="project" value="UniProtKB-KW"/>
</dbReference>
<dbReference type="NCBIfam" id="TIGR00229">
    <property type="entry name" value="sensory_box"/>
    <property type="match status" value="1"/>
</dbReference>
<dbReference type="GO" id="GO:0043565">
    <property type="term" value="F:sequence-specific DNA binding"/>
    <property type="evidence" value="ECO:0007669"/>
    <property type="project" value="InterPro"/>
</dbReference>
<keyword evidence="1" id="KW-0547">Nucleotide-binding</keyword>
<dbReference type="CDD" id="cd00130">
    <property type="entry name" value="PAS"/>
    <property type="match status" value="1"/>
</dbReference>